<dbReference type="EMBL" id="CYHG01000002">
    <property type="protein sequence ID" value="CUB02884.1"/>
    <property type="molecule type" value="Genomic_DNA"/>
</dbReference>
<proteinExistence type="inferred from homology"/>
<dbReference type="PANTHER" id="PTHR34773">
    <property type="entry name" value="FLAGELLAR SECRETION CHAPERONE FLIS"/>
    <property type="match status" value="1"/>
</dbReference>
<dbReference type="GO" id="GO:0044780">
    <property type="term" value="P:bacterial-type flagellum assembly"/>
    <property type="evidence" value="ECO:0007669"/>
    <property type="project" value="InterPro"/>
</dbReference>
<reference evidence="8" key="1">
    <citation type="submission" date="2015-08" db="EMBL/GenBank/DDBJ databases">
        <authorList>
            <person name="Varghese N."/>
        </authorList>
    </citation>
    <scope>NUCLEOTIDE SEQUENCE [LARGE SCALE GENOMIC DNA]</scope>
    <source>
        <strain evidence="8">JCM 18476</strain>
    </source>
</reference>
<dbReference type="Proteomes" id="UP000182769">
    <property type="component" value="Unassembled WGS sequence"/>
</dbReference>
<dbReference type="GO" id="GO:0005829">
    <property type="term" value="C:cytosol"/>
    <property type="evidence" value="ECO:0007669"/>
    <property type="project" value="UniProtKB-SubCell"/>
</dbReference>
<name>A0A0K6IIF0_9GAMM</name>
<comment type="similarity">
    <text evidence="2 6">Belongs to the FliS family.</text>
</comment>
<dbReference type="NCBIfam" id="TIGR00208">
    <property type="entry name" value="fliS"/>
    <property type="match status" value="1"/>
</dbReference>
<protein>
    <recommendedName>
        <fullName evidence="6">Flagellar secretion chaperone FliS</fullName>
    </recommendedName>
</protein>
<comment type="subcellular location">
    <subcellularLocation>
        <location evidence="1 6">Cytoplasm</location>
        <location evidence="1 6">Cytosol</location>
    </subcellularLocation>
</comment>
<keyword evidence="4 6" id="KW-1005">Bacterial flagellum biogenesis</keyword>
<evidence type="ECO:0000256" key="1">
    <source>
        <dbReference type="ARBA" id="ARBA00004514"/>
    </source>
</evidence>
<gene>
    <name evidence="7" type="ORF">Ga0061065_102222</name>
</gene>
<dbReference type="PANTHER" id="PTHR34773:SF1">
    <property type="entry name" value="FLAGELLAR SECRETION CHAPERONE FLIS"/>
    <property type="match status" value="1"/>
</dbReference>
<dbReference type="SUPFAM" id="SSF101116">
    <property type="entry name" value="Flagellar export chaperone FliS"/>
    <property type="match status" value="1"/>
</dbReference>
<dbReference type="Gene3D" id="1.20.120.340">
    <property type="entry name" value="Flagellar protein FliS"/>
    <property type="match status" value="1"/>
</dbReference>
<evidence type="ECO:0000256" key="5">
    <source>
        <dbReference type="ARBA" id="ARBA00023186"/>
    </source>
</evidence>
<evidence type="ECO:0000256" key="3">
    <source>
        <dbReference type="ARBA" id="ARBA00022490"/>
    </source>
</evidence>
<evidence type="ECO:0000313" key="7">
    <source>
        <dbReference type="EMBL" id="CUB02884.1"/>
    </source>
</evidence>
<dbReference type="InterPro" id="IPR003713">
    <property type="entry name" value="FliS"/>
</dbReference>
<keyword evidence="7" id="KW-0969">Cilium</keyword>
<evidence type="ECO:0000313" key="8">
    <source>
        <dbReference type="Proteomes" id="UP000182769"/>
    </source>
</evidence>
<keyword evidence="3 6" id="KW-0963">Cytoplasm</keyword>
<sequence>MYAKKGIQAYKRDSISADLAEATPHRVIQLLMQGVLEKTAQGKGFIERRDIEGKAEALSKASAIINALRGSLDREFNPELCDNLESLYDYMIGLIAEASVTMKVEKLDEVIQLMLTVKSAWDQISEEDKLLSEQMRQEHQVAVSE</sequence>
<dbReference type="STRING" id="1137284.GCA_001418205_00727"/>
<dbReference type="Pfam" id="PF02561">
    <property type="entry name" value="FliS"/>
    <property type="match status" value="1"/>
</dbReference>
<accession>A0A0K6IIF0</accession>
<dbReference type="PIRSF" id="PIRSF039090">
    <property type="entry name" value="Flis"/>
    <property type="match status" value="1"/>
</dbReference>
<dbReference type="CDD" id="cd16098">
    <property type="entry name" value="FliS"/>
    <property type="match status" value="1"/>
</dbReference>
<dbReference type="GO" id="GO:0071973">
    <property type="term" value="P:bacterial-type flagellum-dependent cell motility"/>
    <property type="evidence" value="ECO:0007669"/>
    <property type="project" value="TreeGrafter"/>
</dbReference>
<evidence type="ECO:0000256" key="2">
    <source>
        <dbReference type="ARBA" id="ARBA00008787"/>
    </source>
</evidence>
<dbReference type="AlphaFoldDB" id="A0A0K6IIF0"/>
<keyword evidence="5" id="KW-0143">Chaperone</keyword>
<evidence type="ECO:0000256" key="6">
    <source>
        <dbReference type="PIRNR" id="PIRNR039090"/>
    </source>
</evidence>
<dbReference type="InterPro" id="IPR036584">
    <property type="entry name" value="FliS_sf"/>
</dbReference>
<dbReference type="RefSeq" id="WP_055461853.1">
    <property type="nucleotide sequence ID" value="NZ_CYHG01000002.1"/>
</dbReference>
<organism evidence="7 8">
    <name type="scientific">Marinomonas fungiae</name>
    <dbReference type="NCBI Taxonomy" id="1137284"/>
    <lineage>
        <taxon>Bacteria</taxon>
        <taxon>Pseudomonadati</taxon>
        <taxon>Pseudomonadota</taxon>
        <taxon>Gammaproteobacteria</taxon>
        <taxon>Oceanospirillales</taxon>
        <taxon>Oceanospirillaceae</taxon>
        <taxon>Marinomonas</taxon>
    </lineage>
</organism>
<keyword evidence="7" id="KW-0966">Cell projection</keyword>
<keyword evidence="8" id="KW-1185">Reference proteome</keyword>
<keyword evidence="7" id="KW-0282">Flagellum</keyword>
<dbReference type="OrthoDB" id="9792010at2"/>
<evidence type="ECO:0000256" key="4">
    <source>
        <dbReference type="ARBA" id="ARBA00022795"/>
    </source>
</evidence>